<name>A0A8A4K2I3_PANAN</name>
<reference evidence="1" key="1">
    <citation type="submission" date="2020-07" db="EMBL/GenBank/DDBJ databases">
        <title>Genome Sequences for Panteoa spp. that cause Center Rot in Onions.</title>
        <authorList>
            <person name="Asselin J.A."/>
            <person name="Helmann T."/>
            <person name="Beer S."/>
            <person name="Stodghill P."/>
        </authorList>
    </citation>
    <scope>NUCLEOTIDE SEQUENCE</scope>
    <source>
        <strain evidence="1">OC5a</strain>
    </source>
</reference>
<protein>
    <submittedName>
        <fullName evidence="1">Uncharacterized protein</fullName>
    </submittedName>
</protein>
<accession>A0A8A4K2I3</accession>
<evidence type="ECO:0000313" key="1">
    <source>
        <dbReference type="EMBL" id="QTC44829.1"/>
    </source>
</evidence>
<dbReference type="EMBL" id="CP059084">
    <property type="protein sequence ID" value="QTC44829.1"/>
    <property type="molecule type" value="Genomic_DNA"/>
</dbReference>
<proteinExistence type="predicted"/>
<dbReference type="Proteomes" id="UP000663901">
    <property type="component" value="Chromosome"/>
</dbReference>
<dbReference type="AlphaFoldDB" id="A0A8A4K2I3"/>
<organism evidence="1 2">
    <name type="scientific">Pantoea ananas</name>
    <name type="common">Erwinia uredovora</name>
    <dbReference type="NCBI Taxonomy" id="553"/>
    <lineage>
        <taxon>Bacteria</taxon>
        <taxon>Pseudomonadati</taxon>
        <taxon>Pseudomonadota</taxon>
        <taxon>Gammaproteobacteria</taxon>
        <taxon>Enterobacterales</taxon>
        <taxon>Erwiniaceae</taxon>
        <taxon>Pantoea</taxon>
    </lineage>
</organism>
<sequence length="102" mass="11955">MNANSKSVKMKKEPKCLFAKVRQPCDYRPNVTAIVLFGLKVMGDEETVYIEIRFIDYDSLQVEGDHIMFSLEEALQFALIDYGIEASDWREMNQQEISRIEW</sequence>
<gene>
    <name evidence="1" type="ORF">H0Z12_13920</name>
</gene>
<evidence type="ECO:0000313" key="2">
    <source>
        <dbReference type="Proteomes" id="UP000663901"/>
    </source>
</evidence>